<proteinExistence type="predicted"/>
<accession>A0A0A2WNQ9</accession>
<evidence type="ECO:0000313" key="1">
    <source>
        <dbReference type="EMBL" id="KGQ19930.1"/>
    </source>
</evidence>
<organism evidence="1 2">
    <name type="scientific">Lysobacter dokdonensis DS-58</name>
    <dbReference type="NCBI Taxonomy" id="1300345"/>
    <lineage>
        <taxon>Bacteria</taxon>
        <taxon>Pseudomonadati</taxon>
        <taxon>Pseudomonadota</taxon>
        <taxon>Gammaproteobacteria</taxon>
        <taxon>Lysobacterales</taxon>
        <taxon>Lysobacteraceae</taxon>
        <taxon>Noviluteimonas</taxon>
    </lineage>
</organism>
<gene>
    <name evidence="1" type="ORF">LF41_2437</name>
</gene>
<dbReference type="EMBL" id="JRKJ01000005">
    <property type="protein sequence ID" value="KGQ19930.1"/>
    <property type="molecule type" value="Genomic_DNA"/>
</dbReference>
<dbReference type="eggNOG" id="ENOG5033CSB">
    <property type="taxonomic scope" value="Bacteria"/>
</dbReference>
<dbReference type="PATRIC" id="fig|1300345.3.peg.1006"/>
<comment type="caution">
    <text evidence="1">The sequence shown here is derived from an EMBL/GenBank/DDBJ whole genome shotgun (WGS) entry which is preliminary data.</text>
</comment>
<evidence type="ECO:0000313" key="2">
    <source>
        <dbReference type="Proteomes" id="UP000030518"/>
    </source>
</evidence>
<dbReference type="OrthoDB" id="6006387at2"/>
<protein>
    <submittedName>
        <fullName evidence="1">Phage protein</fullName>
    </submittedName>
</protein>
<dbReference type="RefSeq" id="WP_052116157.1">
    <property type="nucleotide sequence ID" value="NZ_JRKJ01000005.1"/>
</dbReference>
<reference evidence="1 2" key="1">
    <citation type="submission" date="2014-09" db="EMBL/GenBank/DDBJ databases">
        <title>Genome sequences of Lysobacter dokdonensis DS-58.</title>
        <authorList>
            <person name="Kim J.F."/>
            <person name="Kwak M.-J."/>
        </authorList>
    </citation>
    <scope>NUCLEOTIDE SEQUENCE [LARGE SCALE GENOMIC DNA]</scope>
    <source>
        <strain evidence="1 2">DS-58</strain>
    </source>
</reference>
<dbReference type="Proteomes" id="UP000030518">
    <property type="component" value="Unassembled WGS sequence"/>
</dbReference>
<sequence length="117" mass="12333">MSFDYSRTSATALGLLQRFGAAATLKRKTAGSYDPSTGTSAETVTSLATTACVFDYPQSYVDGTLILAGDKRAYLSSEQEPKQGDVLTWNAVDQTVIAVKAVAPAGVAVMYEAQLRG</sequence>
<dbReference type="AlphaFoldDB" id="A0A0A2WNQ9"/>
<name>A0A0A2WNQ9_9GAMM</name>
<keyword evidence="2" id="KW-1185">Reference proteome</keyword>
<dbReference type="STRING" id="1300345.LF41_2437"/>